<evidence type="ECO:0000313" key="1">
    <source>
        <dbReference type="EMBL" id="KNZ60208.1"/>
    </source>
</evidence>
<proteinExistence type="predicted"/>
<protein>
    <submittedName>
        <fullName evidence="1">Uncharacterized protein</fullName>
    </submittedName>
</protein>
<gene>
    <name evidence="1" type="ORF">VP01_1596g4</name>
</gene>
<name>A0A0L6VHH6_9BASI</name>
<dbReference type="VEuPathDB" id="FungiDB:VP01_1596g4"/>
<dbReference type="Proteomes" id="UP000037035">
    <property type="component" value="Unassembled WGS sequence"/>
</dbReference>
<reference evidence="1 2" key="1">
    <citation type="submission" date="2015-08" db="EMBL/GenBank/DDBJ databases">
        <title>Next Generation Sequencing and Analysis of the Genome of Puccinia sorghi L Schw, the Causal Agent of Maize Common Rust.</title>
        <authorList>
            <person name="Rochi L."/>
            <person name="Burguener G."/>
            <person name="Darino M."/>
            <person name="Turjanski A."/>
            <person name="Kreff E."/>
            <person name="Dieguez M.J."/>
            <person name="Sacco F."/>
        </authorList>
    </citation>
    <scope>NUCLEOTIDE SEQUENCE [LARGE SCALE GENOMIC DNA]</scope>
    <source>
        <strain evidence="1 2">RO10H11247</strain>
    </source>
</reference>
<sequence length="181" mass="20659">MSFYGNQERERNYLGVDRVSPIFLHNDIVQTTFNQFQAKAIAGCKGNINNTGWIIKDCVEREEHELDLYHKWIDAAVKAKKSESGMRLTLQMANPTDTAKLSHQDDLLAKQVAYQEALKELQLLRWKSGEESNDEVEEAYPVQPEYDRKIPVFVEPANPNRYILITAAACQESLAITQRGS</sequence>
<accession>A0A0L6VHH6</accession>
<dbReference type="EMBL" id="LAVV01006388">
    <property type="protein sequence ID" value="KNZ60208.1"/>
    <property type="molecule type" value="Genomic_DNA"/>
</dbReference>
<organism evidence="1 2">
    <name type="scientific">Puccinia sorghi</name>
    <dbReference type="NCBI Taxonomy" id="27349"/>
    <lineage>
        <taxon>Eukaryota</taxon>
        <taxon>Fungi</taxon>
        <taxon>Dikarya</taxon>
        <taxon>Basidiomycota</taxon>
        <taxon>Pucciniomycotina</taxon>
        <taxon>Pucciniomycetes</taxon>
        <taxon>Pucciniales</taxon>
        <taxon>Pucciniaceae</taxon>
        <taxon>Puccinia</taxon>
    </lineage>
</organism>
<comment type="caution">
    <text evidence="1">The sequence shown here is derived from an EMBL/GenBank/DDBJ whole genome shotgun (WGS) entry which is preliminary data.</text>
</comment>
<evidence type="ECO:0000313" key="2">
    <source>
        <dbReference type="Proteomes" id="UP000037035"/>
    </source>
</evidence>
<dbReference type="AlphaFoldDB" id="A0A0L6VHH6"/>
<keyword evidence="2" id="KW-1185">Reference proteome</keyword>